<dbReference type="InterPro" id="IPR015500">
    <property type="entry name" value="Peptidase_S8_subtilisin-rel"/>
</dbReference>
<accession>A0ABQ3YM15</accession>
<dbReference type="InterPro" id="IPR023828">
    <property type="entry name" value="Peptidase_S8_Ser-AS"/>
</dbReference>
<dbReference type="PROSITE" id="PS00136">
    <property type="entry name" value="SUBTILASE_ASP"/>
    <property type="match status" value="1"/>
</dbReference>
<dbReference type="PIRSF" id="PIRSF037852">
    <property type="entry name" value="Subtilisin_rel_SAV5721"/>
    <property type="match status" value="1"/>
</dbReference>
<dbReference type="PANTHER" id="PTHR43806:SF65">
    <property type="entry name" value="SERINE PROTEASE APRX"/>
    <property type="match status" value="1"/>
</dbReference>
<dbReference type="InterPro" id="IPR036852">
    <property type="entry name" value="Peptidase_S8/S53_dom_sf"/>
</dbReference>
<gene>
    <name evidence="9" type="ORF">Ade02nite_96670</name>
</gene>
<feature type="domain" description="Peptidase S8/S53" evidence="8">
    <location>
        <begin position="218"/>
        <end position="476"/>
    </location>
</feature>
<dbReference type="PROSITE" id="PS51892">
    <property type="entry name" value="SUBTILASE"/>
    <property type="match status" value="1"/>
</dbReference>
<evidence type="ECO:0000259" key="8">
    <source>
        <dbReference type="Pfam" id="PF00082"/>
    </source>
</evidence>
<reference evidence="9 10" key="1">
    <citation type="submission" date="2021-01" db="EMBL/GenBank/DDBJ databases">
        <title>Whole genome shotgun sequence of Actinoplanes deccanensis NBRC 13994.</title>
        <authorList>
            <person name="Komaki H."/>
            <person name="Tamura T."/>
        </authorList>
    </citation>
    <scope>NUCLEOTIDE SEQUENCE [LARGE SCALE GENOMIC DNA]</scope>
    <source>
        <strain evidence="9 10">NBRC 13994</strain>
    </source>
</reference>
<keyword evidence="3 5" id="KW-0378">Hydrolase</keyword>
<dbReference type="InterPro" id="IPR000209">
    <property type="entry name" value="Peptidase_S8/S53_dom"/>
</dbReference>
<feature type="active site" description="Charge relay system" evidence="5">
    <location>
        <position position="259"/>
    </location>
</feature>
<feature type="signal peptide" evidence="7">
    <location>
        <begin position="1"/>
        <end position="32"/>
    </location>
</feature>
<proteinExistence type="inferred from homology"/>
<organism evidence="9 10">
    <name type="scientific">Paractinoplanes deccanensis</name>
    <dbReference type="NCBI Taxonomy" id="113561"/>
    <lineage>
        <taxon>Bacteria</taxon>
        <taxon>Bacillati</taxon>
        <taxon>Actinomycetota</taxon>
        <taxon>Actinomycetes</taxon>
        <taxon>Micromonosporales</taxon>
        <taxon>Micromonosporaceae</taxon>
        <taxon>Paractinoplanes</taxon>
    </lineage>
</organism>
<dbReference type="InterPro" id="IPR050131">
    <property type="entry name" value="Peptidase_S8_subtilisin-like"/>
</dbReference>
<keyword evidence="10" id="KW-1185">Reference proteome</keyword>
<evidence type="ECO:0000256" key="7">
    <source>
        <dbReference type="SAM" id="SignalP"/>
    </source>
</evidence>
<evidence type="ECO:0000256" key="6">
    <source>
        <dbReference type="RuleBase" id="RU003355"/>
    </source>
</evidence>
<evidence type="ECO:0000256" key="3">
    <source>
        <dbReference type="ARBA" id="ARBA00022801"/>
    </source>
</evidence>
<feature type="active site" description="Charge relay system" evidence="5">
    <location>
        <position position="227"/>
    </location>
</feature>
<dbReference type="PROSITE" id="PS00137">
    <property type="entry name" value="SUBTILASE_HIS"/>
    <property type="match status" value="1"/>
</dbReference>
<protein>
    <submittedName>
        <fullName evidence="9">Peptidase</fullName>
    </submittedName>
</protein>
<dbReference type="InterPro" id="IPR023827">
    <property type="entry name" value="Peptidase_S8_Asp-AS"/>
</dbReference>
<sequence length="1188" mass="124814">MSLRDQRPGRVAAGLAAAALLGSSAFAPPAGAAEGGPVPPDSVRTVTLITGDRVTMGASTLRVEGPQGAAVGYTRRTENGSTYIYPDEALPYVAKGLLDKRLFDVSGLIADGYDDARTSRLPLIIKYAEGATSRAKRAAPAGGTVTHVLESIDGAAVTRDRAAAVPFWNALTGDNATAKLSAGAPVEHVWLDGKMHGDLAESTAQIGAPRLWSEGDEGKGVDVAVLDSGLDTGHPDFAGQVTSSSSFVPDEDVTDYFGHGTHVASTIAGTGAASGGAERGVAPGARLHIGKVLDRNNSGQESWIIAGMEWAARDQHSRVINMSLGYQGGDATDPVSTAVNTLSAETGALFVIAAGNSGPAAIGSPGNADSALTVGAVDASDHLASFSSQGPRNVDAGIKPEITAPGVDILAARSQFSPGEGSYITQSGTSMATPHVTGAAALVAAAHPDWSGQRIKQALVGSAKATPDYTPYQAGAGRVDAYAAAHTSVFATVTAYSGFYTWGTEPATKTETITYSNDGEAPVTLRLALDIDAPAGTFTLDRDTVTVPAKGTTTATMTVKPPLVPVDSKLNGMLVASDASGVVRTRTLIGAGREGERHDLTVIVKDRDGKPAAGRYVQYLDRTGASGFLELDSEGRTTVRLPVSSYSGFSQIDVRGAHGPRSKGFAMLAFNDVKLDRDRTVVLDARQARPVTAQVPQETTVAEMRIDLYRGWPGNFLQTSSLPDATYDSVWALPTGRKVTDGEFELGARARLEQPALTVAGRDVLVKRATPALPEGRYTLQVSTAPKRGAAHIVRNTGDIAGQAAVAAKAGVKVLLVVNDGAGRLDPWPAESRFGPDVPAPVTVATLGADEGEALLAAAQRRTTTIRVTSHPRTTYLYDVVHHWTGAVPADPAFRSGSADLARVNVAFRHDRPAKALESRTDLWRGVWTGMNPTPAPAQGTRTDWVTAGTAWRDEATLPGEMVQKVIDPSTYRAGHTGETTWFGPILRPRMGQPDFLPTREQDAMHVPVPGWGANGAGYIGQSVYNLDVANYAELYLGDEVVGQDNFEYMNAYGLPAGPQRYRVVADNDRGDWAATYSTHTRTEWAFTSAAGSATLPLIQLDYAVPLDEAGRAARNAEVTVTPRQLPGVTATVGRPQVEVSYDDGRIWHPGGSLKAPRSAAFVSLRVSARDNAGNTVRQEITRAFGLR</sequence>
<evidence type="ECO:0000313" key="9">
    <source>
        <dbReference type="EMBL" id="GID81026.1"/>
    </source>
</evidence>
<keyword evidence="4 5" id="KW-0720">Serine protease</keyword>
<name>A0ABQ3YM15_9ACTN</name>
<dbReference type="PANTHER" id="PTHR43806">
    <property type="entry name" value="PEPTIDASE S8"/>
    <property type="match status" value="1"/>
</dbReference>
<evidence type="ECO:0000256" key="1">
    <source>
        <dbReference type="ARBA" id="ARBA00011073"/>
    </source>
</evidence>
<dbReference type="RefSeq" id="WP_203778230.1">
    <property type="nucleotide sequence ID" value="NZ_BAAABO010000047.1"/>
</dbReference>
<feature type="active site" description="Charge relay system" evidence="5">
    <location>
        <position position="430"/>
    </location>
</feature>
<dbReference type="PROSITE" id="PS00138">
    <property type="entry name" value="SUBTILASE_SER"/>
    <property type="match status" value="1"/>
</dbReference>
<dbReference type="SUPFAM" id="SSF52743">
    <property type="entry name" value="Subtilisin-like"/>
    <property type="match status" value="1"/>
</dbReference>
<evidence type="ECO:0000256" key="4">
    <source>
        <dbReference type="ARBA" id="ARBA00022825"/>
    </source>
</evidence>
<evidence type="ECO:0000256" key="2">
    <source>
        <dbReference type="ARBA" id="ARBA00022670"/>
    </source>
</evidence>
<dbReference type="InterPro" id="IPR017296">
    <property type="entry name" value="Peptidase_S8A_SAM-P45"/>
</dbReference>
<dbReference type="Pfam" id="PF00082">
    <property type="entry name" value="Peptidase_S8"/>
    <property type="match status" value="1"/>
</dbReference>
<keyword evidence="7" id="KW-0732">Signal</keyword>
<dbReference type="InterPro" id="IPR022398">
    <property type="entry name" value="Peptidase_S8_His-AS"/>
</dbReference>
<dbReference type="Gene3D" id="3.40.50.200">
    <property type="entry name" value="Peptidase S8/S53 domain"/>
    <property type="match status" value="1"/>
</dbReference>
<keyword evidence="2 5" id="KW-0645">Protease</keyword>
<feature type="chain" id="PRO_5046304028" evidence="7">
    <location>
        <begin position="33"/>
        <end position="1188"/>
    </location>
</feature>
<evidence type="ECO:0000313" key="10">
    <source>
        <dbReference type="Proteomes" id="UP000609879"/>
    </source>
</evidence>
<dbReference type="PRINTS" id="PR00723">
    <property type="entry name" value="SUBTILISIN"/>
</dbReference>
<dbReference type="EMBL" id="BOMI01000218">
    <property type="protein sequence ID" value="GID81026.1"/>
    <property type="molecule type" value="Genomic_DNA"/>
</dbReference>
<comment type="caution">
    <text evidence="9">The sequence shown here is derived from an EMBL/GenBank/DDBJ whole genome shotgun (WGS) entry which is preliminary data.</text>
</comment>
<evidence type="ECO:0000256" key="5">
    <source>
        <dbReference type="PROSITE-ProRule" id="PRU01240"/>
    </source>
</evidence>
<comment type="similarity">
    <text evidence="1 5 6">Belongs to the peptidase S8 family.</text>
</comment>
<dbReference type="Proteomes" id="UP000609879">
    <property type="component" value="Unassembled WGS sequence"/>
</dbReference>